<dbReference type="Pfam" id="PF07992">
    <property type="entry name" value="Pyr_redox_2"/>
    <property type="match status" value="1"/>
</dbReference>
<evidence type="ECO:0000313" key="7">
    <source>
        <dbReference type="Proteomes" id="UP000219467"/>
    </source>
</evidence>
<keyword evidence="3" id="KW-0274">FAD</keyword>
<keyword evidence="2" id="KW-0285">Flavoprotein</keyword>
<proteinExistence type="predicted"/>
<dbReference type="OrthoDB" id="9767928at2"/>
<keyword evidence="4" id="KW-0560">Oxidoreductase</keyword>
<evidence type="ECO:0000259" key="5">
    <source>
        <dbReference type="Pfam" id="PF07992"/>
    </source>
</evidence>
<gene>
    <name evidence="6" type="ORF">SAMN05878503_11098</name>
</gene>
<evidence type="ECO:0000256" key="3">
    <source>
        <dbReference type="ARBA" id="ARBA00022827"/>
    </source>
</evidence>
<protein>
    <submittedName>
        <fullName evidence="6">Pyridine nucleotide-disulfide oxidoreductase family protein</fullName>
    </submittedName>
</protein>
<reference evidence="7" key="1">
    <citation type="submission" date="2017-08" db="EMBL/GenBank/DDBJ databases">
        <authorList>
            <person name="Varghese N."/>
            <person name="Submissions S."/>
        </authorList>
    </citation>
    <scope>NUCLEOTIDE SEQUENCE [LARGE SCALE GENOMIC DNA]</scope>
    <source>
        <strain evidence="7">JA234</strain>
    </source>
</reference>
<comment type="cofactor">
    <cofactor evidence="1">
        <name>FAD</name>
        <dbReference type="ChEBI" id="CHEBI:57692"/>
    </cofactor>
</comment>
<dbReference type="NCBIfam" id="TIGR03169">
    <property type="entry name" value="Nterm_to_SelD"/>
    <property type="match status" value="1"/>
</dbReference>
<dbReference type="AlphaFoldDB" id="A0A285CVZ2"/>
<evidence type="ECO:0000256" key="2">
    <source>
        <dbReference type="ARBA" id="ARBA00022630"/>
    </source>
</evidence>
<feature type="domain" description="FAD/NAD(P)-binding" evidence="5">
    <location>
        <begin position="7"/>
        <end position="297"/>
    </location>
</feature>
<dbReference type="GO" id="GO:0003955">
    <property type="term" value="F:NAD(P)H dehydrogenase (quinone) activity"/>
    <property type="evidence" value="ECO:0007669"/>
    <property type="project" value="TreeGrafter"/>
</dbReference>
<dbReference type="InterPro" id="IPR036188">
    <property type="entry name" value="FAD/NAD-bd_sf"/>
</dbReference>
<dbReference type="InterPro" id="IPR023753">
    <property type="entry name" value="FAD/NAD-binding_dom"/>
</dbReference>
<dbReference type="PRINTS" id="PR00368">
    <property type="entry name" value="FADPNR"/>
</dbReference>
<dbReference type="PRINTS" id="PR00469">
    <property type="entry name" value="PNDRDTASEII"/>
</dbReference>
<dbReference type="InterPro" id="IPR017584">
    <property type="entry name" value="Pyridine_nucleo_diS_OxRdtase_N"/>
</dbReference>
<dbReference type="InterPro" id="IPR051169">
    <property type="entry name" value="NADH-Q_oxidoreductase"/>
</dbReference>
<dbReference type="SUPFAM" id="SSF51905">
    <property type="entry name" value="FAD/NAD(P)-binding domain"/>
    <property type="match status" value="2"/>
</dbReference>
<keyword evidence="7" id="KW-1185">Reference proteome</keyword>
<dbReference type="PANTHER" id="PTHR42913">
    <property type="entry name" value="APOPTOSIS-INDUCING FACTOR 1"/>
    <property type="match status" value="1"/>
</dbReference>
<dbReference type="PANTHER" id="PTHR42913:SF9">
    <property type="entry name" value="SLR1591 PROTEIN"/>
    <property type="match status" value="1"/>
</dbReference>
<dbReference type="GO" id="GO:0019646">
    <property type="term" value="P:aerobic electron transport chain"/>
    <property type="evidence" value="ECO:0007669"/>
    <property type="project" value="TreeGrafter"/>
</dbReference>
<evidence type="ECO:0000313" key="6">
    <source>
        <dbReference type="EMBL" id="SNX71749.1"/>
    </source>
</evidence>
<dbReference type="EMBL" id="OAOQ01000010">
    <property type="protein sequence ID" value="SNX71749.1"/>
    <property type="molecule type" value="Genomic_DNA"/>
</dbReference>
<evidence type="ECO:0000256" key="4">
    <source>
        <dbReference type="ARBA" id="ARBA00023002"/>
    </source>
</evidence>
<dbReference type="RefSeq" id="WP_097030877.1">
    <property type="nucleotide sequence ID" value="NZ_OAOQ01000010.1"/>
</dbReference>
<organism evidence="6 7">
    <name type="scientific">Cereibacter ovatus</name>
    <dbReference type="NCBI Taxonomy" id="439529"/>
    <lineage>
        <taxon>Bacteria</taxon>
        <taxon>Pseudomonadati</taxon>
        <taxon>Pseudomonadota</taxon>
        <taxon>Alphaproteobacteria</taxon>
        <taxon>Rhodobacterales</taxon>
        <taxon>Paracoccaceae</taxon>
        <taxon>Cereibacter</taxon>
    </lineage>
</organism>
<name>A0A285CVZ2_9RHOB</name>
<accession>A0A285CVZ2</accession>
<evidence type="ECO:0000256" key="1">
    <source>
        <dbReference type="ARBA" id="ARBA00001974"/>
    </source>
</evidence>
<dbReference type="Proteomes" id="UP000219467">
    <property type="component" value="Unassembled WGS sequence"/>
</dbReference>
<dbReference type="Gene3D" id="3.50.50.100">
    <property type="match status" value="1"/>
</dbReference>
<sequence>MATPPKDLVLVGGGHAHALVLRQWGRAPMPGVRLTVIDPNPAAPYTGMLPGHIAGHYARDAMMIDLIRLARFAGARLILDRAVGLDLTGRRVLLAGQGAVGFDLASIDIGIGSGLPDVPGAGDHAVAAKPLGSYADRWAAFVARGLPRPRVVVIGGGTGGVELAMASAFRLRQAGCDPCMTVLEQAPSALPGVGRGARAALLSRMEALGVRLKTSVHVTGILPDRVVLTESEVASDFTLTVAGAQPQAWLSATGLITKNGFVTVGPTLQTSDPAVFAAGDCAHLSHAPRPKAGVFAVREAPFLVHNLRAALSGAQMKKYFPQRDYLKLISCGDRIAVADKAGLRLQGRLLWRWKDRIDRSFMAQFASL</sequence>